<protein>
    <submittedName>
        <fullName evidence="1">Uncharacterized protein</fullName>
    </submittedName>
</protein>
<reference evidence="1" key="1">
    <citation type="submission" date="2018-05" db="EMBL/GenBank/DDBJ databases">
        <authorList>
            <person name="Lanie J.A."/>
            <person name="Ng W.-L."/>
            <person name="Kazmierczak K.M."/>
            <person name="Andrzejewski T.M."/>
            <person name="Davidsen T.M."/>
            <person name="Wayne K.J."/>
            <person name="Tettelin H."/>
            <person name="Glass J.I."/>
            <person name="Rusch D."/>
            <person name="Podicherti R."/>
            <person name="Tsui H.-C.T."/>
            <person name="Winkler M.E."/>
        </authorList>
    </citation>
    <scope>NUCLEOTIDE SEQUENCE</scope>
</reference>
<organism evidence="1">
    <name type="scientific">marine metagenome</name>
    <dbReference type="NCBI Taxonomy" id="408172"/>
    <lineage>
        <taxon>unclassified sequences</taxon>
        <taxon>metagenomes</taxon>
        <taxon>ecological metagenomes</taxon>
    </lineage>
</organism>
<gene>
    <name evidence="1" type="ORF">METZ01_LOCUS111845</name>
</gene>
<name>A0A381X3B4_9ZZZZ</name>
<dbReference type="EMBL" id="UINC01013695">
    <property type="protein sequence ID" value="SVA58991.1"/>
    <property type="molecule type" value="Genomic_DNA"/>
</dbReference>
<sequence length="33" mass="3675">MLDEKKSAIDRYTEHIESAIGIVKVVFLDIPGS</sequence>
<accession>A0A381X3B4</accession>
<evidence type="ECO:0000313" key="1">
    <source>
        <dbReference type="EMBL" id="SVA58991.1"/>
    </source>
</evidence>
<dbReference type="AlphaFoldDB" id="A0A381X3B4"/>
<proteinExistence type="predicted"/>